<dbReference type="Pfam" id="PF09836">
    <property type="entry name" value="DUF2063"/>
    <property type="match status" value="1"/>
</dbReference>
<dbReference type="Gene3D" id="1.10.150.690">
    <property type="entry name" value="DUF2063"/>
    <property type="match status" value="1"/>
</dbReference>
<dbReference type="InterPro" id="IPR018640">
    <property type="entry name" value="DUF2063"/>
</dbReference>
<keyword evidence="2" id="KW-0238">DNA-binding</keyword>
<sequence length="252" mass="26248">MTDQRAFAAALTDPALPVPAGLVSPRGTPDRSRFAVYRNNVHVSLVAALAARFAVTRQVVGETFFAGMARLYVGEHKPASPVLLHYGDSFPDFIADFPPAATVPYLADLARLELAWSDAYNAAEGLIAVPADLAAVPAQALAGLRLVLAPATRLVASAWPVGSIWSAHQQTPFVPPDQAGSEHIVLTRPAAEVRLTIIPPAAATLLRALEDGHALGAAAEIALAQFPDFDPGAALVGLAGLGVFAALQQEIS</sequence>
<keyword evidence="3" id="KW-1185">Reference proteome</keyword>
<organism evidence="2 3">
    <name type="scientific">Devosia salina</name>
    <dbReference type="NCBI Taxonomy" id="2860336"/>
    <lineage>
        <taxon>Bacteria</taxon>
        <taxon>Pseudomonadati</taxon>
        <taxon>Pseudomonadota</taxon>
        <taxon>Alphaproteobacteria</taxon>
        <taxon>Hyphomicrobiales</taxon>
        <taxon>Devosiaceae</taxon>
        <taxon>Devosia</taxon>
    </lineage>
</organism>
<evidence type="ECO:0000313" key="3">
    <source>
        <dbReference type="Proteomes" id="UP000825799"/>
    </source>
</evidence>
<accession>A0ABX8WFA3</accession>
<dbReference type="InterPro" id="IPR044922">
    <property type="entry name" value="DUF2063_N_sf"/>
</dbReference>
<name>A0ABX8WFA3_9HYPH</name>
<evidence type="ECO:0000313" key="2">
    <source>
        <dbReference type="EMBL" id="QYO77426.1"/>
    </source>
</evidence>
<evidence type="ECO:0000259" key="1">
    <source>
        <dbReference type="Pfam" id="PF09836"/>
    </source>
</evidence>
<dbReference type="EMBL" id="CP080590">
    <property type="protein sequence ID" value="QYO77426.1"/>
    <property type="molecule type" value="Genomic_DNA"/>
</dbReference>
<dbReference type="Proteomes" id="UP000825799">
    <property type="component" value="Chromosome"/>
</dbReference>
<protein>
    <submittedName>
        <fullName evidence="2">DNA-binding domain-containing protein</fullName>
    </submittedName>
</protein>
<reference evidence="2 3" key="1">
    <citation type="submission" date="2021-08" db="EMBL/GenBank/DDBJ databases">
        <title>Devosia salina sp. nov., isolated from the South China Sea sediment.</title>
        <authorList>
            <person name="Zhou Z."/>
        </authorList>
    </citation>
    <scope>NUCLEOTIDE SEQUENCE [LARGE SCALE GENOMIC DNA]</scope>
    <source>
        <strain evidence="2 3">SCS-3</strain>
    </source>
</reference>
<proteinExistence type="predicted"/>
<dbReference type="RefSeq" id="WP_220305883.1">
    <property type="nucleotide sequence ID" value="NZ_CP080590.1"/>
</dbReference>
<dbReference type="GO" id="GO:0003677">
    <property type="term" value="F:DNA binding"/>
    <property type="evidence" value="ECO:0007669"/>
    <property type="project" value="UniProtKB-KW"/>
</dbReference>
<feature type="domain" description="Putative DNA-binding" evidence="1">
    <location>
        <begin position="4"/>
        <end position="94"/>
    </location>
</feature>
<gene>
    <name evidence="2" type="ORF">K1X15_02265</name>
</gene>